<dbReference type="Gene3D" id="3.60.10.10">
    <property type="entry name" value="Endonuclease/exonuclease/phosphatase"/>
    <property type="match status" value="1"/>
</dbReference>
<keyword evidence="2" id="KW-1185">Reference proteome</keyword>
<name>A0ABQ5FL34_9ASTR</name>
<reference evidence="1" key="1">
    <citation type="journal article" date="2022" name="Int. J. Mol. Sci.">
        <title>Draft Genome of Tanacetum Coccineum: Genomic Comparison of Closely Related Tanacetum-Family Plants.</title>
        <authorList>
            <person name="Yamashiro T."/>
            <person name="Shiraishi A."/>
            <person name="Nakayama K."/>
            <person name="Satake H."/>
        </authorList>
    </citation>
    <scope>NUCLEOTIDE SEQUENCE</scope>
</reference>
<organism evidence="1 2">
    <name type="scientific">Tanacetum coccineum</name>
    <dbReference type="NCBI Taxonomy" id="301880"/>
    <lineage>
        <taxon>Eukaryota</taxon>
        <taxon>Viridiplantae</taxon>
        <taxon>Streptophyta</taxon>
        <taxon>Embryophyta</taxon>
        <taxon>Tracheophyta</taxon>
        <taxon>Spermatophyta</taxon>
        <taxon>Magnoliopsida</taxon>
        <taxon>eudicotyledons</taxon>
        <taxon>Gunneridae</taxon>
        <taxon>Pentapetalae</taxon>
        <taxon>asterids</taxon>
        <taxon>campanulids</taxon>
        <taxon>Asterales</taxon>
        <taxon>Asteraceae</taxon>
        <taxon>Asteroideae</taxon>
        <taxon>Anthemideae</taxon>
        <taxon>Anthemidinae</taxon>
        <taxon>Tanacetum</taxon>
    </lineage>
</organism>
<comment type="caution">
    <text evidence="1">The sequence shown here is derived from an EMBL/GenBank/DDBJ whole genome shotgun (WGS) entry which is preliminary data.</text>
</comment>
<accession>A0ABQ5FL34</accession>
<keyword evidence="1" id="KW-0548">Nucleotidyltransferase</keyword>
<dbReference type="Proteomes" id="UP001151760">
    <property type="component" value="Unassembled WGS sequence"/>
</dbReference>
<evidence type="ECO:0000313" key="2">
    <source>
        <dbReference type="Proteomes" id="UP001151760"/>
    </source>
</evidence>
<evidence type="ECO:0000313" key="1">
    <source>
        <dbReference type="EMBL" id="GJT64031.1"/>
    </source>
</evidence>
<sequence>MYDYKNRKSVMVSKRIERYGRKNREERNYKIVWKIDRVKGSKRIERNDESKTERELWEKNRQSDIGSKRIERYGRKTKKRGMNKKQKESWNIRGLCSQSDKQKEVKKLIMEEGLQFCAILETHVKYKNIKKVCNLVFGNWEYVTNGEDNNKGCIIMVGWNSNVIRAWLMMETMDKQSKFFLHNDLC</sequence>
<proteinExistence type="predicted"/>
<reference evidence="1" key="2">
    <citation type="submission" date="2022-01" db="EMBL/GenBank/DDBJ databases">
        <authorList>
            <person name="Yamashiro T."/>
            <person name="Shiraishi A."/>
            <person name="Satake H."/>
            <person name="Nakayama K."/>
        </authorList>
    </citation>
    <scope>NUCLEOTIDE SEQUENCE</scope>
</reference>
<keyword evidence="1" id="KW-0808">Transferase</keyword>
<dbReference type="GO" id="GO:0003964">
    <property type="term" value="F:RNA-directed DNA polymerase activity"/>
    <property type="evidence" value="ECO:0007669"/>
    <property type="project" value="UniProtKB-KW"/>
</dbReference>
<dbReference type="EMBL" id="BQNB010017509">
    <property type="protein sequence ID" value="GJT64031.1"/>
    <property type="molecule type" value="Genomic_DNA"/>
</dbReference>
<dbReference type="InterPro" id="IPR036691">
    <property type="entry name" value="Endo/exonu/phosph_ase_sf"/>
</dbReference>
<protein>
    <submittedName>
        <fullName evidence="1">RNA-directed DNA polymerase, eukaryota, reverse transcriptase zinc-binding domain protein</fullName>
    </submittedName>
</protein>
<gene>
    <name evidence="1" type="ORF">Tco_1015511</name>
</gene>
<keyword evidence="1" id="KW-0695">RNA-directed DNA polymerase</keyword>